<dbReference type="STRING" id="1123367.GCA_000621305_03055"/>
<keyword evidence="1" id="KW-0677">Repeat</keyword>
<evidence type="ECO:0000313" key="4">
    <source>
        <dbReference type="EMBL" id="ENO89781.1"/>
    </source>
</evidence>
<proteinExistence type="predicted"/>
<evidence type="ECO:0000256" key="1">
    <source>
        <dbReference type="ARBA" id="ARBA00022737"/>
    </source>
</evidence>
<dbReference type="Pfam" id="PF14559">
    <property type="entry name" value="TPR_19"/>
    <property type="match status" value="2"/>
</dbReference>
<dbReference type="InterPro" id="IPR014266">
    <property type="entry name" value="PEP-CTERM_TPR_PrsT"/>
</dbReference>
<dbReference type="InterPro" id="IPR019734">
    <property type="entry name" value="TPR_rpt"/>
</dbReference>
<dbReference type="Pfam" id="PF13181">
    <property type="entry name" value="TPR_8"/>
    <property type="match status" value="1"/>
</dbReference>
<dbReference type="Pfam" id="PF13432">
    <property type="entry name" value="TPR_16"/>
    <property type="match status" value="6"/>
</dbReference>
<feature type="repeat" description="TPR" evidence="3">
    <location>
        <begin position="339"/>
        <end position="372"/>
    </location>
</feature>
<evidence type="ECO:0000256" key="2">
    <source>
        <dbReference type="ARBA" id="ARBA00022803"/>
    </source>
</evidence>
<accession>N6Y6F7</accession>
<keyword evidence="2 3" id="KW-0802">TPR repeat</keyword>
<dbReference type="PROSITE" id="PS50005">
    <property type="entry name" value="TPR"/>
    <property type="match status" value="3"/>
</dbReference>
<name>N6Y6F7_THAL4</name>
<keyword evidence="5" id="KW-1185">Reference proteome</keyword>
<dbReference type="SMART" id="SM00028">
    <property type="entry name" value="TPR"/>
    <property type="match status" value="13"/>
</dbReference>
<feature type="repeat" description="TPR" evidence="3">
    <location>
        <begin position="441"/>
        <end position="474"/>
    </location>
</feature>
<comment type="caution">
    <text evidence="4">The sequence shown here is derived from an EMBL/GenBank/DDBJ whole genome shotgun (WGS) entry which is preliminary data.</text>
</comment>
<dbReference type="AlphaFoldDB" id="N6Y6F7"/>
<organism evidence="4 5">
    <name type="scientific">Thauera linaloolentis (strain DSM 12138 / JCM 21573 / CCUG 41526 / CIP 105981 / IAM 15112 / NBRC 102519 / 47Lol)</name>
    <dbReference type="NCBI Taxonomy" id="1123367"/>
    <lineage>
        <taxon>Bacteria</taxon>
        <taxon>Pseudomonadati</taxon>
        <taxon>Pseudomonadota</taxon>
        <taxon>Betaproteobacteria</taxon>
        <taxon>Rhodocyclales</taxon>
        <taxon>Zoogloeaceae</taxon>
        <taxon>Thauera</taxon>
    </lineage>
</organism>
<dbReference type="InterPro" id="IPR011990">
    <property type="entry name" value="TPR-like_helical_dom_sf"/>
</dbReference>
<dbReference type="PANTHER" id="PTHR45586:SF1">
    <property type="entry name" value="LIPOPOLYSACCHARIDE ASSEMBLY PROTEIN B"/>
    <property type="match status" value="1"/>
</dbReference>
<evidence type="ECO:0000313" key="5">
    <source>
        <dbReference type="Proteomes" id="UP000013232"/>
    </source>
</evidence>
<protein>
    <submittedName>
        <fullName evidence="4">Uncharacterized protein</fullName>
    </submittedName>
</protein>
<dbReference type="Gene3D" id="1.25.40.10">
    <property type="entry name" value="Tetratricopeptide repeat domain"/>
    <property type="match status" value="5"/>
</dbReference>
<evidence type="ECO:0000256" key="3">
    <source>
        <dbReference type="PROSITE-ProRule" id="PRU00339"/>
    </source>
</evidence>
<reference evidence="4 5" key="1">
    <citation type="submission" date="2012-09" db="EMBL/GenBank/DDBJ databases">
        <title>Draft Genome Sequences of 6 Strains from Genus Thauera.</title>
        <authorList>
            <person name="Liu B."/>
            <person name="Shapleigh J.P."/>
            <person name="Frostegard A.H."/>
        </authorList>
    </citation>
    <scope>NUCLEOTIDE SEQUENCE [LARGE SCALE GENOMIC DNA]</scope>
    <source>
        <strain evidence="5">47Lol / DSM 12138</strain>
    </source>
</reference>
<dbReference type="InterPro" id="IPR051012">
    <property type="entry name" value="CellSynth/LPSAsmb/PSIAsmb"/>
</dbReference>
<dbReference type="PANTHER" id="PTHR45586">
    <property type="entry name" value="TPR REPEAT-CONTAINING PROTEIN PA4667"/>
    <property type="match status" value="1"/>
</dbReference>
<dbReference type="NCBIfam" id="TIGR02917">
    <property type="entry name" value="PEP_TPR_lipo"/>
    <property type="match status" value="1"/>
</dbReference>
<dbReference type="SUPFAM" id="SSF48452">
    <property type="entry name" value="TPR-like"/>
    <property type="match status" value="5"/>
</dbReference>
<dbReference type="EMBL" id="AMXE01000009">
    <property type="protein sequence ID" value="ENO89781.1"/>
    <property type="molecule type" value="Genomic_DNA"/>
</dbReference>
<feature type="repeat" description="TPR" evidence="3">
    <location>
        <begin position="169"/>
        <end position="202"/>
    </location>
</feature>
<dbReference type="Proteomes" id="UP000013232">
    <property type="component" value="Unassembled WGS sequence"/>
</dbReference>
<sequence>MLASAKAYLSKNDSSAAAIQLKNALQEDGNLAEARFLLGRINLEQGDVPGAVKELQRAFELGYAKTEVVPLLARARIRAGEFDRVLSDFGSLELDDPAAQGTLLGAVADAHFGKANVSESIRIYQQALVLRADDADAGIGLARARIFNNDPVGAEEAVRAVIAHSPDNGNAFATLSDALQVQGKQEEALKALEEALRLRPDNAAYHYTLISQLFRSNRYDDGVERFEAMKKVAPNHPSTRYLQAFIDVRAGRLTEARDGLMGVLKQAPDFLPAQLLAGTVLLRLNDQAQGRSYLNSVLSRAPGQLMARTQLIGSHLSSGEAPRALELLQPLLEAPTNDARILGLAGQVFLANGDFAKAEDFLQRAAKAAPEDPQARLRLGAARLAGGDAEGAFADFESASEMDDTAIQADLALVAAYLRRGEADKALEAQAQLERKQPQNPLVYNLRGGVMLAKQDVPAARAAFEKALSLNPDFLSAALNLARLDIGERKVEEALARVRAIADRNEKNAEARLSLAELQLATGAASADVLATLERAEAAAPGTLPPALAIIQHHLRNREFPKALAAAQKLGSAYPNDVRAVEALARAQLAASDTQQGIASLNKLAALRPQSAAPLIMLADVHRGAKDNAAAEQALRKALALRPDAIDVQQRLAGLLLERGDSAGALKIARNVQQQHAESAAGHVLEAEIEAAGSRWAEAVSAYRRAIERKAGGDVAARLHSMLVRADRKGEADRFAADWLRQQPKDLAMRGYLAERALAEARYADAADGFGAMNEASPNNPLVLNNLAWAANQLKDPKALGYAEQALSFAPDNPAILDTLGVIQIERGQADKGLANIQRAVSLAPELAELRLSLARSYAKLERKDDARKELDTLMPKLQDGTPLHKQATELLKSL</sequence>
<dbReference type="eggNOG" id="COG0457">
    <property type="taxonomic scope" value="Bacteria"/>
</dbReference>
<gene>
    <name evidence="4" type="ORF">C666_04390</name>
</gene>